<dbReference type="InterPro" id="IPR036770">
    <property type="entry name" value="Ankyrin_rpt-contain_sf"/>
</dbReference>
<dbReference type="GeneID" id="27342046"/>
<gene>
    <name evidence="5" type="ORF">PV07_02852</name>
</gene>
<dbReference type="OrthoDB" id="1577640at2759"/>
<feature type="repeat" description="ANK" evidence="2">
    <location>
        <begin position="813"/>
        <end position="845"/>
    </location>
</feature>
<dbReference type="VEuPathDB" id="FungiDB:PV07_02852"/>
<evidence type="ECO:0000259" key="3">
    <source>
        <dbReference type="Pfam" id="PF24883"/>
    </source>
</evidence>
<evidence type="ECO:0000313" key="6">
    <source>
        <dbReference type="Proteomes" id="UP000054466"/>
    </source>
</evidence>
<dbReference type="Gene3D" id="3.40.50.1580">
    <property type="entry name" value="Nucleoside phosphorylase domain"/>
    <property type="match status" value="1"/>
</dbReference>
<sequence length="1080" mass="120762">MEAAGLMDVFPCLVVRGICAYSDSHKSTEWQEYAAATAAAYAREVLLVMAPRVVQGLAESNRGRLESFDERSYSGRRYLQSPYISAYRNSTDFLKMLSFTEMKVRQEQVDPAYKATYRWVRTSTEYLSWKASDPGKLLIKGKAGCGKSTLMKHLLDTEEAERPPDTNFVVCGFFFNGRGVSMEKRLDGMLRTILHQILSQNPLVFQCLEPFYLKMKAARGSQVRSVEWTKETLEKMLKEVMHFPEFRALIFIDALDEGEGFLAPDVFELLEEQLQTSQDQSTAAIRICLSSRPDNFTDHKSTWTTIDLGRCNFEGIKAYAHAKLSDTANQANGVFLWVKLVIDQLREAMVDWEEVSQIRAILCATPTDLYDVFRGMLNKVKAQHCSAMQFILHVILVAERPLSIGELIGLVESRSLSSSKPSDNPYCDTTPARSKSTEQMRVWIQNRCRGLVEVTEPVDKNNWRYIHNKWATEVQFIHQSIKDFLGANLLLVDQNNYPSSSSEARGHELMFECCLAYLEQPKILSLQDGLVPSGQDDRRMSEEDIVAKYPLLFYSPFWIKHLTRFLEICPEYGDKQQLERAKQVFTKWWAFPYYGGAHKTSTGLYVREYDREYGYNPRNYSSLMSFSAYYGCIGLFKSLLGCCGLRAERQSLGELLLIACSLQSRNWRWAGGTPFGSEDTVWRAKEQIASLLLDEGADVNFQLPDSEDYAFGSPLIAACYHGDTRLVSTLIKHGADVNMRVENGVCKSPLIAACDSRSVPVAALLVDHGALVNVHLGVGGTPLADAVWTGNQNMVEFLIGKGANLNPPREWCNYGSPLIIAAKRGDVEMVKLLVSRGADVNLQWKYRFGSPLIAAAAYKKLETVEYLVKAGADVDLLPEFGSHGSALACACAGSGNKGMAEWLVTNGANINLELKSGEYRSALAAAAAQGHVGVVRMLVDRGAEINLTLRTGPHRSALAEVASSYKSGIKRRIKVMEFLIAKGAFVDVVLCENKFGATFLRVLKGFQQRNVEVGTSSQGNRSVDDLLLENKKILHPWNWMDLKALGPSGVLDDDGPEDAEGWQEKVESFALEELFLLEKD</sequence>
<dbReference type="InterPro" id="IPR027417">
    <property type="entry name" value="P-loop_NTPase"/>
</dbReference>
<dbReference type="Pfam" id="PF24883">
    <property type="entry name" value="NPHP3_N"/>
    <property type="match status" value="1"/>
</dbReference>
<dbReference type="GO" id="GO:0009116">
    <property type="term" value="P:nucleoside metabolic process"/>
    <property type="evidence" value="ECO:0007669"/>
    <property type="project" value="InterPro"/>
</dbReference>
<dbReference type="Gene3D" id="3.40.50.300">
    <property type="entry name" value="P-loop containing nucleotide triphosphate hydrolases"/>
    <property type="match status" value="1"/>
</dbReference>
<dbReference type="Gene3D" id="1.25.40.20">
    <property type="entry name" value="Ankyrin repeat-containing domain"/>
    <property type="match status" value="1"/>
</dbReference>
<dbReference type="SUPFAM" id="SSF48403">
    <property type="entry name" value="Ankyrin repeat"/>
    <property type="match status" value="1"/>
</dbReference>
<dbReference type="PROSITE" id="PS50088">
    <property type="entry name" value="ANK_REPEAT"/>
    <property type="match status" value="5"/>
</dbReference>
<organism evidence="5 6">
    <name type="scientific">Cladophialophora immunda</name>
    <dbReference type="NCBI Taxonomy" id="569365"/>
    <lineage>
        <taxon>Eukaryota</taxon>
        <taxon>Fungi</taxon>
        <taxon>Dikarya</taxon>
        <taxon>Ascomycota</taxon>
        <taxon>Pezizomycotina</taxon>
        <taxon>Eurotiomycetes</taxon>
        <taxon>Chaetothyriomycetidae</taxon>
        <taxon>Chaetothyriales</taxon>
        <taxon>Herpotrichiellaceae</taxon>
        <taxon>Cladophialophora</taxon>
    </lineage>
</organism>
<dbReference type="GO" id="GO:0003824">
    <property type="term" value="F:catalytic activity"/>
    <property type="evidence" value="ECO:0007669"/>
    <property type="project" value="InterPro"/>
</dbReference>
<dbReference type="AlphaFoldDB" id="A0A0D2D656"/>
<protein>
    <submittedName>
        <fullName evidence="5">Uncharacterized protein</fullName>
    </submittedName>
</protein>
<keyword evidence="6" id="KW-1185">Reference proteome</keyword>
<feature type="repeat" description="ANK" evidence="2">
    <location>
        <begin position="713"/>
        <end position="742"/>
    </location>
</feature>
<dbReference type="RefSeq" id="XP_016251400.1">
    <property type="nucleotide sequence ID" value="XM_016389498.1"/>
</dbReference>
<dbReference type="Proteomes" id="UP000054466">
    <property type="component" value="Unassembled WGS sequence"/>
</dbReference>
<keyword evidence="1" id="KW-0677">Repeat</keyword>
<accession>A0A0D2D656</accession>
<feature type="repeat" description="ANK" evidence="2">
    <location>
        <begin position="918"/>
        <end position="950"/>
    </location>
</feature>
<feature type="repeat" description="ANK" evidence="2">
    <location>
        <begin position="847"/>
        <end position="879"/>
    </location>
</feature>
<dbReference type="PANTHER" id="PTHR10039:SF5">
    <property type="entry name" value="NACHT DOMAIN-CONTAINING PROTEIN"/>
    <property type="match status" value="1"/>
</dbReference>
<reference evidence="5 6" key="1">
    <citation type="submission" date="2015-01" db="EMBL/GenBank/DDBJ databases">
        <title>The Genome Sequence of Cladophialophora immunda CBS83496.</title>
        <authorList>
            <consortium name="The Broad Institute Genomics Platform"/>
            <person name="Cuomo C."/>
            <person name="de Hoog S."/>
            <person name="Gorbushina A."/>
            <person name="Stielow B."/>
            <person name="Teixiera M."/>
            <person name="Abouelleil A."/>
            <person name="Chapman S.B."/>
            <person name="Priest M."/>
            <person name="Young S.K."/>
            <person name="Wortman J."/>
            <person name="Nusbaum C."/>
            <person name="Birren B."/>
        </authorList>
    </citation>
    <scope>NUCLEOTIDE SEQUENCE [LARGE SCALE GENOMIC DNA]</scope>
    <source>
        <strain evidence="5 6">CBS 83496</strain>
    </source>
</reference>
<dbReference type="HOGENOM" id="CLU_286192_0_0_1"/>
<dbReference type="Pfam" id="PF12796">
    <property type="entry name" value="Ank_2"/>
    <property type="match status" value="3"/>
</dbReference>
<dbReference type="InterPro" id="IPR056693">
    <property type="entry name" value="DUF7791"/>
</dbReference>
<name>A0A0D2D656_9EURO</name>
<proteinExistence type="predicted"/>
<dbReference type="PANTHER" id="PTHR10039">
    <property type="entry name" value="AMELOGENIN"/>
    <property type="match status" value="1"/>
</dbReference>
<evidence type="ECO:0000256" key="2">
    <source>
        <dbReference type="PROSITE-ProRule" id="PRU00023"/>
    </source>
</evidence>
<feature type="repeat" description="ANK" evidence="2">
    <location>
        <begin position="778"/>
        <end position="810"/>
    </location>
</feature>
<dbReference type="InterPro" id="IPR002110">
    <property type="entry name" value="Ankyrin_rpt"/>
</dbReference>
<dbReference type="EMBL" id="KN847041">
    <property type="protein sequence ID" value="KIW31184.1"/>
    <property type="molecule type" value="Genomic_DNA"/>
</dbReference>
<feature type="domain" description="DUF7791" evidence="4">
    <location>
        <begin position="400"/>
        <end position="485"/>
    </location>
</feature>
<dbReference type="InterPro" id="IPR035994">
    <property type="entry name" value="Nucleoside_phosphorylase_sf"/>
</dbReference>
<dbReference type="SUPFAM" id="SSF52540">
    <property type="entry name" value="P-loop containing nucleoside triphosphate hydrolases"/>
    <property type="match status" value="1"/>
</dbReference>
<dbReference type="STRING" id="569365.A0A0D2D656"/>
<feature type="domain" description="Nephrocystin 3-like N-terminal" evidence="3">
    <location>
        <begin position="116"/>
        <end position="292"/>
    </location>
</feature>
<keyword evidence="2" id="KW-0040">ANK repeat</keyword>
<evidence type="ECO:0000259" key="4">
    <source>
        <dbReference type="Pfam" id="PF25053"/>
    </source>
</evidence>
<dbReference type="SUPFAM" id="SSF53167">
    <property type="entry name" value="Purine and uridine phosphorylases"/>
    <property type="match status" value="1"/>
</dbReference>
<dbReference type="SMART" id="SM00248">
    <property type="entry name" value="ANK"/>
    <property type="match status" value="8"/>
</dbReference>
<evidence type="ECO:0000313" key="5">
    <source>
        <dbReference type="EMBL" id="KIW31184.1"/>
    </source>
</evidence>
<dbReference type="PROSITE" id="PS50297">
    <property type="entry name" value="ANK_REP_REGION"/>
    <property type="match status" value="4"/>
</dbReference>
<dbReference type="Pfam" id="PF25053">
    <property type="entry name" value="DUF7791"/>
    <property type="match status" value="1"/>
</dbReference>
<evidence type="ECO:0000256" key="1">
    <source>
        <dbReference type="ARBA" id="ARBA00022737"/>
    </source>
</evidence>
<dbReference type="InterPro" id="IPR056884">
    <property type="entry name" value="NPHP3-like_N"/>
</dbReference>